<comment type="caution">
    <text evidence="2">The sequence shown here is derived from an EMBL/GenBank/DDBJ whole genome shotgun (WGS) entry which is preliminary data.</text>
</comment>
<protein>
    <submittedName>
        <fullName evidence="2">Uncharacterized protein</fullName>
    </submittedName>
</protein>
<keyword evidence="1" id="KW-1133">Transmembrane helix</keyword>
<keyword evidence="3" id="KW-1185">Reference proteome</keyword>
<evidence type="ECO:0000256" key="1">
    <source>
        <dbReference type="SAM" id="Phobius"/>
    </source>
</evidence>
<keyword evidence="1" id="KW-0812">Transmembrane</keyword>
<reference evidence="2 3" key="1">
    <citation type="submission" date="2013-07" db="EMBL/GenBank/DDBJ databases">
        <authorList>
            <person name="Stoco P.H."/>
            <person name="Wagner G."/>
            <person name="Gerber A."/>
            <person name="Zaha A."/>
            <person name="Thompson C."/>
            <person name="Bartholomeu D.C."/>
            <person name="Luckemeyer D.D."/>
            <person name="Bahia D."/>
            <person name="Loreto E."/>
            <person name="Prestes E.B."/>
            <person name="Lima F.M."/>
            <person name="Rodrigues-Luiz G."/>
            <person name="Vallejo G.A."/>
            <person name="Filho J.F."/>
            <person name="Monteiro K.M."/>
            <person name="Tyler K.M."/>
            <person name="de Almeida L.G."/>
            <person name="Ortiz M.F."/>
            <person name="Siervo M.A."/>
            <person name="de Moraes M.H."/>
            <person name="Cunha O.L."/>
            <person name="Mendonca-Neto R."/>
            <person name="Silva R."/>
            <person name="Teixeira S.M."/>
            <person name="Murta S.M."/>
            <person name="Sincero T.C."/>
            <person name="Mendes T.A."/>
            <person name="Urmenyi T.P."/>
            <person name="Silva V.G."/>
            <person name="da Rocha W.D."/>
            <person name="Andersson B."/>
            <person name="Romanha A.J."/>
            <person name="Steindel M."/>
            <person name="de Vasconcelos A.T."/>
            <person name="Grisard E.C."/>
        </authorList>
    </citation>
    <scope>NUCLEOTIDE SEQUENCE [LARGE SCALE GENOMIC DNA]</scope>
    <source>
        <strain evidence="2 3">SC58</strain>
    </source>
</reference>
<name>A0A061IYJ7_TRYRA</name>
<dbReference type="Proteomes" id="UP000031737">
    <property type="component" value="Unassembled WGS sequence"/>
</dbReference>
<evidence type="ECO:0000313" key="3">
    <source>
        <dbReference type="Proteomes" id="UP000031737"/>
    </source>
</evidence>
<keyword evidence="1" id="KW-0472">Membrane</keyword>
<dbReference type="VEuPathDB" id="TriTrypDB:TRSC58_06259"/>
<proteinExistence type="predicted"/>
<gene>
    <name evidence="2" type="ORF">TRSC58_06259</name>
</gene>
<sequence length="334" mass="35639">MEVLVSSKQTRGRRLLASYGVVPIYVVFVSVGRATVRSIAAVRLAGCYSHLLFGKVIASHAALSGRAQAEAFLFILLHVPVYLPRNVVWTTELLARLLARCTPGNVGSTTTATSWLARQSILTQVKTIGIHGSAVSALSSTAVQLGFHGCVFLKRSFKDRERASQQFCYDAVTTLASGAASVVGGSCGAVLGALILPGVGTALGALVGSLGFSFVPYALRCDGPEDRRERMRQTFLECNNLGKTLDVIEDEGTDWLLLVECEEDATAICFDCMAGDDAEWLTELSLVAGNDGVFCRLLEDMHSVPQVLGIATGGDEEEFVDFMDFGASKESKAA</sequence>
<dbReference type="OrthoDB" id="263759at2759"/>
<organism evidence="2 3">
    <name type="scientific">Trypanosoma rangeli SC58</name>
    <dbReference type="NCBI Taxonomy" id="429131"/>
    <lineage>
        <taxon>Eukaryota</taxon>
        <taxon>Discoba</taxon>
        <taxon>Euglenozoa</taxon>
        <taxon>Kinetoplastea</taxon>
        <taxon>Metakinetoplastina</taxon>
        <taxon>Trypanosomatida</taxon>
        <taxon>Trypanosomatidae</taxon>
        <taxon>Trypanosoma</taxon>
        <taxon>Herpetosoma</taxon>
    </lineage>
</organism>
<dbReference type="AlphaFoldDB" id="A0A061IYJ7"/>
<feature type="transmembrane region" description="Helical" evidence="1">
    <location>
        <begin position="167"/>
        <end position="196"/>
    </location>
</feature>
<accession>A0A061IYJ7</accession>
<feature type="transmembrane region" description="Helical" evidence="1">
    <location>
        <begin position="202"/>
        <end position="219"/>
    </location>
</feature>
<dbReference type="EMBL" id="AUPL01006259">
    <property type="protein sequence ID" value="ESL06072.1"/>
    <property type="molecule type" value="Genomic_DNA"/>
</dbReference>
<feature type="transmembrane region" description="Helical" evidence="1">
    <location>
        <begin position="16"/>
        <end position="36"/>
    </location>
</feature>
<evidence type="ECO:0000313" key="2">
    <source>
        <dbReference type="EMBL" id="ESL06072.1"/>
    </source>
</evidence>